<protein>
    <submittedName>
        <fullName evidence="2">Uncharacterized protein</fullName>
    </submittedName>
</protein>
<gene>
    <name evidence="2" type="ORF">ERS027646_03336</name>
</gene>
<evidence type="ECO:0000256" key="1">
    <source>
        <dbReference type="SAM" id="MobiDB-lite"/>
    </source>
</evidence>
<dbReference type="EMBL" id="CNGE01000768">
    <property type="protein sequence ID" value="CKT31758.1"/>
    <property type="molecule type" value="Genomic_DNA"/>
</dbReference>
<evidence type="ECO:0000313" key="2">
    <source>
        <dbReference type="EMBL" id="CKT31758.1"/>
    </source>
</evidence>
<feature type="compositionally biased region" description="Low complexity" evidence="1">
    <location>
        <begin position="1"/>
        <end position="18"/>
    </location>
</feature>
<name>A0A655EC55_MYCTX</name>
<dbReference type="AlphaFoldDB" id="A0A655EC55"/>
<dbReference type="Proteomes" id="UP000048948">
    <property type="component" value="Unassembled WGS sequence"/>
</dbReference>
<feature type="region of interest" description="Disordered" evidence="1">
    <location>
        <begin position="1"/>
        <end position="24"/>
    </location>
</feature>
<accession>A0A655EC55</accession>
<organism evidence="2 3">
    <name type="scientific">Mycobacterium tuberculosis</name>
    <dbReference type="NCBI Taxonomy" id="1773"/>
    <lineage>
        <taxon>Bacteria</taxon>
        <taxon>Bacillati</taxon>
        <taxon>Actinomycetota</taxon>
        <taxon>Actinomycetes</taxon>
        <taxon>Mycobacteriales</taxon>
        <taxon>Mycobacteriaceae</taxon>
        <taxon>Mycobacterium</taxon>
        <taxon>Mycobacterium tuberculosis complex</taxon>
    </lineage>
</organism>
<evidence type="ECO:0000313" key="3">
    <source>
        <dbReference type="Proteomes" id="UP000048948"/>
    </source>
</evidence>
<reference evidence="2 3" key="1">
    <citation type="submission" date="2015-03" db="EMBL/GenBank/DDBJ databases">
        <authorList>
            <consortium name="Pathogen Informatics"/>
        </authorList>
    </citation>
    <scope>NUCLEOTIDE SEQUENCE [LARGE SCALE GENOMIC DNA]</scope>
    <source>
        <strain evidence="2 3">Bir 172</strain>
    </source>
</reference>
<proteinExistence type="predicted"/>
<sequence>MGRAASSSASFDRSCGSARSAGRTSTVTRYLSASRAANSVNTSSRRAVTIRWCPRAASSVASAAPMFCEAPVTTARASGLGAGIGMRQS</sequence>